<sequence>MIGAGRISDAFSIHFDNCASMGPEKLMLSTSASAVGPSANNSRTTALAPGFRFHPSDEELVVDYLKHKICGKSFCFDAIAVVDVYKTEPWDLAGKSKLKTRDQEWYFFCALDKKYGNGGRMNRATHSGYWKATGNDREVRHDSCVVGLKKTLVFHHGRAPLGERSNWVMHEYRLAEEELKKCGAQPDPYVLCRIFHKANLAAPTGNRYAPFIEGEWDCKTEVVPGLVLSCQAENGEELKHQGNDAFQEAPSFVVSICQGKLPAKKQYFPAVCKRGTLSETLEYRDVACPPSQEIPAILRHKRKNDFDLNSIDPIVTESSPKKVNNPSSFTTTTAASPDESSSSCLSALVEYSLLESLENKDRARNAVDTTLSLPAESLEFIDSLQEEIYKVSMERETLRLEMLSFQSKAHVLQAQLDSLMNENENLKRVNHTASKICMDTAVSFAI</sequence>
<comment type="caution">
    <text evidence="1">The sequence shown here is derived from an EMBL/GenBank/DDBJ whole genome shotgun (WGS) entry which is preliminary data.</text>
</comment>
<evidence type="ECO:0000313" key="1">
    <source>
        <dbReference type="EMBL" id="KAI4382683.1"/>
    </source>
</evidence>
<organism evidence="1 2">
    <name type="scientific">Melastoma candidum</name>
    <dbReference type="NCBI Taxonomy" id="119954"/>
    <lineage>
        <taxon>Eukaryota</taxon>
        <taxon>Viridiplantae</taxon>
        <taxon>Streptophyta</taxon>
        <taxon>Embryophyta</taxon>
        <taxon>Tracheophyta</taxon>
        <taxon>Spermatophyta</taxon>
        <taxon>Magnoliopsida</taxon>
        <taxon>eudicotyledons</taxon>
        <taxon>Gunneridae</taxon>
        <taxon>Pentapetalae</taxon>
        <taxon>rosids</taxon>
        <taxon>malvids</taxon>
        <taxon>Myrtales</taxon>
        <taxon>Melastomataceae</taxon>
        <taxon>Melastomatoideae</taxon>
        <taxon>Melastomateae</taxon>
        <taxon>Melastoma</taxon>
    </lineage>
</organism>
<dbReference type="EMBL" id="CM042882">
    <property type="protein sequence ID" value="KAI4382683.1"/>
    <property type="molecule type" value="Genomic_DNA"/>
</dbReference>
<gene>
    <name evidence="1" type="ORF">MLD38_008619</name>
</gene>
<accession>A0ACB9RZ72</accession>
<keyword evidence="2" id="KW-1185">Reference proteome</keyword>
<dbReference type="Proteomes" id="UP001057402">
    <property type="component" value="Chromosome 3"/>
</dbReference>
<evidence type="ECO:0000313" key="2">
    <source>
        <dbReference type="Proteomes" id="UP001057402"/>
    </source>
</evidence>
<protein>
    <submittedName>
        <fullName evidence="1">Uncharacterized protein</fullName>
    </submittedName>
</protein>
<proteinExistence type="predicted"/>
<reference evidence="2" key="1">
    <citation type="journal article" date="2023" name="Front. Plant Sci.">
        <title>Chromosomal-level genome assembly of Melastoma candidum provides insights into trichome evolution.</title>
        <authorList>
            <person name="Zhong Y."/>
            <person name="Wu W."/>
            <person name="Sun C."/>
            <person name="Zou P."/>
            <person name="Liu Y."/>
            <person name="Dai S."/>
            <person name="Zhou R."/>
        </authorList>
    </citation>
    <scope>NUCLEOTIDE SEQUENCE [LARGE SCALE GENOMIC DNA]</scope>
</reference>
<name>A0ACB9RZ72_9MYRT</name>